<keyword evidence="1" id="KW-0067">ATP-binding</keyword>
<keyword evidence="1" id="KW-0547">Nucleotide-binding</keyword>
<proteinExistence type="predicted"/>
<dbReference type="EMBL" id="PEDL01000006">
    <property type="protein sequence ID" value="PHV70923.1"/>
    <property type="molecule type" value="Genomic_DNA"/>
</dbReference>
<protein>
    <submittedName>
        <fullName evidence="1">Peptide ABC transporter ATP-binding protein</fullName>
    </submittedName>
</protein>
<accession>A0AC61DCV9</accession>
<comment type="caution">
    <text evidence="1">The sequence shown here is derived from an EMBL/GenBank/DDBJ whole genome shotgun (WGS) entry which is preliminary data.</text>
</comment>
<name>A0AC61DCV9_9FIRM</name>
<gene>
    <name evidence="1" type="ORF">CS063_07840</name>
</gene>
<evidence type="ECO:0000313" key="2">
    <source>
        <dbReference type="Proteomes" id="UP000224460"/>
    </source>
</evidence>
<sequence>MAVNNEVLLEINHLSKHFTVEKNFFGKPTKVLKAVDDVSFKIYKQEAFGLVGESGCGKTTIGKMLANVYAPTSGEIIYNGVDLGKLSQKERRAYCKDIQLVFQDPYASLNPRMTIGDIIAEPIHINKLLPAHEIEKRVLYLLNCVGLASHQRNRYPHEFSGGQRQRVGIARALAVEPKLIVCDEPVSALDVSIQAQVLNLLVDLKEEFGLTYLFIAHGLNVVKHISDRVGVMYLGKLQELAEKHELYDHPLHPYTKALLSSTPVIDPKLKRNKERILLKGDVPSPINPPQGCRFSTRCYVGKLEACDKQCPEIIDVTGNKHYVACHKQVQ</sequence>
<evidence type="ECO:0000313" key="1">
    <source>
        <dbReference type="EMBL" id="PHV70923.1"/>
    </source>
</evidence>
<reference evidence="1" key="1">
    <citation type="submission" date="2017-10" db="EMBL/GenBank/DDBJ databases">
        <title>Genome sequence of cellulolytic Lachnospiraceae bacterium XHS1971 isolated from hotspring sediment.</title>
        <authorList>
            <person name="Vasudevan G."/>
            <person name="Joshi A.J."/>
            <person name="Hivarkar S."/>
            <person name="Lanjekar V.B."/>
            <person name="Dhakephalkar P.K."/>
            <person name="Dagar S."/>
        </authorList>
    </citation>
    <scope>NUCLEOTIDE SEQUENCE</scope>
    <source>
        <strain evidence="1">XHS1971</strain>
    </source>
</reference>
<dbReference type="Proteomes" id="UP000224460">
    <property type="component" value="Unassembled WGS sequence"/>
</dbReference>
<keyword evidence="2" id="KW-1185">Reference proteome</keyword>
<organism evidence="1 2">
    <name type="scientific">Sporanaerobium hydrogeniformans</name>
    <dbReference type="NCBI Taxonomy" id="3072179"/>
    <lineage>
        <taxon>Bacteria</taxon>
        <taxon>Bacillati</taxon>
        <taxon>Bacillota</taxon>
        <taxon>Clostridia</taxon>
        <taxon>Lachnospirales</taxon>
        <taxon>Lachnospiraceae</taxon>
        <taxon>Sporanaerobium</taxon>
    </lineage>
</organism>